<accession>A0A5N0EIL9</accession>
<gene>
    <name evidence="2" type="ORF">F3087_13655</name>
</gene>
<feature type="transmembrane region" description="Helical" evidence="1">
    <location>
        <begin position="68"/>
        <end position="94"/>
    </location>
</feature>
<evidence type="ECO:0000256" key="1">
    <source>
        <dbReference type="SAM" id="Phobius"/>
    </source>
</evidence>
<evidence type="ECO:0000313" key="3">
    <source>
        <dbReference type="Proteomes" id="UP000323876"/>
    </source>
</evidence>
<keyword evidence="1" id="KW-0812">Transmembrane</keyword>
<sequence length="105" mass="11292">MGGASIHTKQHAWWDNYLVALLGLVLAAGFAFAAIAAAAGGAYPLAIALAVLAVPFAIPTIVQILGELFIYLMIPVALVGFTLFLPVLAVSPVARKWARRRWRHR</sequence>
<name>A0A5N0EIL9_9NOCA</name>
<dbReference type="OrthoDB" id="10014428at2"/>
<reference evidence="2 3" key="1">
    <citation type="submission" date="2019-09" db="EMBL/GenBank/DDBJ databases">
        <authorList>
            <person name="Wang X."/>
        </authorList>
    </citation>
    <scope>NUCLEOTIDE SEQUENCE [LARGE SCALE GENOMIC DNA]</scope>
    <source>
        <strain evidence="2 3">CICC 11023</strain>
    </source>
</reference>
<feature type="transmembrane region" description="Helical" evidence="1">
    <location>
        <begin position="17"/>
        <end position="38"/>
    </location>
</feature>
<comment type="caution">
    <text evidence="2">The sequence shown here is derived from an EMBL/GenBank/DDBJ whole genome shotgun (WGS) entry which is preliminary data.</text>
</comment>
<dbReference type="RefSeq" id="WP_150402284.1">
    <property type="nucleotide sequence ID" value="NZ_VXLC01000004.1"/>
</dbReference>
<keyword evidence="1" id="KW-1133">Transmembrane helix</keyword>
<keyword evidence="1" id="KW-0472">Membrane</keyword>
<protein>
    <submittedName>
        <fullName evidence="2">Uncharacterized protein</fullName>
    </submittedName>
</protein>
<evidence type="ECO:0000313" key="2">
    <source>
        <dbReference type="EMBL" id="KAA8888114.1"/>
    </source>
</evidence>
<dbReference type="AlphaFoldDB" id="A0A5N0EIL9"/>
<dbReference type="EMBL" id="VXLC01000004">
    <property type="protein sequence ID" value="KAA8888114.1"/>
    <property type="molecule type" value="Genomic_DNA"/>
</dbReference>
<dbReference type="Proteomes" id="UP000323876">
    <property type="component" value="Unassembled WGS sequence"/>
</dbReference>
<organism evidence="2 3">
    <name type="scientific">Nocardia colli</name>
    <dbReference type="NCBI Taxonomy" id="2545717"/>
    <lineage>
        <taxon>Bacteria</taxon>
        <taxon>Bacillati</taxon>
        <taxon>Actinomycetota</taxon>
        <taxon>Actinomycetes</taxon>
        <taxon>Mycobacteriales</taxon>
        <taxon>Nocardiaceae</taxon>
        <taxon>Nocardia</taxon>
    </lineage>
</organism>
<feature type="transmembrane region" description="Helical" evidence="1">
    <location>
        <begin position="45"/>
        <end position="62"/>
    </location>
</feature>
<keyword evidence="3" id="KW-1185">Reference proteome</keyword>
<proteinExistence type="predicted"/>